<gene>
    <name evidence="1" type="ORF">P691DRAFT_438365</name>
</gene>
<evidence type="ECO:0000313" key="2">
    <source>
        <dbReference type="Proteomes" id="UP000807342"/>
    </source>
</evidence>
<name>A0A9P6BYT7_9AGAR</name>
<keyword evidence="2" id="KW-1185">Reference proteome</keyword>
<dbReference type="EMBL" id="MU151535">
    <property type="protein sequence ID" value="KAF9442989.1"/>
    <property type="molecule type" value="Genomic_DNA"/>
</dbReference>
<sequence>MDTQVLVIHGQLDQIPPLSCRMGHHETEWTRVIEEGSQPVKVPTLIFVHLWYEMSYISSCNSRQTL</sequence>
<reference evidence="1" key="1">
    <citation type="submission" date="2020-11" db="EMBL/GenBank/DDBJ databases">
        <authorList>
            <consortium name="DOE Joint Genome Institute"/>
            <person name="Ahrendt S."/>
            <person name="Riley R."/>
            <person name="Andreopoulos W."/>
            <person name="Labutti K."/>
            <person name="Pangilinan J."/>
            <person name="Ruiz-Duenas F.J."/>
            <person name="Barrasa J.M."/>
            <person name="Sanchez-Garcia M."/>
            <person name="Camarero S."/>
            <person name="Miyauchi S."/>
            <person name="Serrano A."/>
            <person name="Linde D."/>
            <person name="Babiker R."/>
            <person name="Drula E."/>
            <person name="Ayuso-Fernandez I."/>
            <person name="Pacheco R."/>
            <person name="Padilla G."/>
            <person name="Ferreira P."/>
            <person name="Barriuso J."/>
            <person name="Kellner H."/>
            <person name="Castanera R."/>
            <person name="Alfaro M."/>
            <person name="Ramirez L."/>
            <person name="Pisabarro A.G."/>
            <person name="Kuo A."/>
            <person name="Tritt A."/>
            <person name="Lipzen A."/>
            <person name="He G."/>
            <person name="Yan M."/>
            <person name="Ng V."/>
            <person name="Cullen D."/>
            <person name="Martin F."/>
            <person name="Rosso M.-N."/>
            <person name="Henrissat B."/>
            <person name="Hibbett D."/>
            <person name="Martinez A.T."/>
            <person name="Grigoriev I.V."/>
        </authorList>
    </citation>
    <scope>NUCLEOTIDE SEQUENCE</scope>
    <source>
        <strain evidence="1">MF-IS2</strain>
    </source>
</reference>
<dbReference type="AlphaFoldDB" id="A0A9P6BYT7"/>
<comment type="caution">
    <text evidence="1">The sequence shown here is derived from an EMBL/GenBank/DDBJ whole genome shotgun (WGS) entry which is preliminary data.</text>
</comment>
<dbReference type="Proteomes" id="UP000807342">
    <property type="component" value="Unassembled WGS sequence"/>
</dbReference>
<evidence type="ECO:0000313" key="1">
    <source>
        <dbReference type="EMBL" id="KAF9442989.1"/>
    </source>
</evidence>
<organism evidence="1 2">
    <name type="scientific">Macrolepiota fuliginosa MF-IS2</name>
    <dbReference type="NCBI Taxonomy" id="1400762"/>
    <lineage>
        <taxon>Eukaryota</taxon>
        <taxon>Fungi</taxon>
        <taxon>Dikarya</taxon>
        <taxon>Basidiomycota</taxon>
        <taxon>Agaricomycotina</taxon>
        <taxon>Agaricomycetes</taxon>
        <taxon>Agaricomycetidae</taxon>
        <taxon>Agaricales</taxon>
        <taxon>Agaricineae</taxon>
        <taxon>Agaricaceae</taxon>
        <taxon>Macrolepiota</taxon>
    </lineage>
</organism>
<proteinExistence type="predicted"/>
<protein>
    <submittedName>
        <fullName evidence="1">Uncharacterized protein</fullName>
    </submittedName>
</protein>
<accession>A0A9P6BYT7</accession>
<dbReference type="OrthoDB" id="8119704at2759"/>